<reference evidence="6" key="2">
    <citation type="submission" date="2015-03" db="EMBL/GenBank/DDBJ databases">
        <title>Genome sequence of Paenibacillus beijingensis strain DSM 24997T.</title>
        <authorList>
            <person name="Kwak Y."/>
            <person name="Shin J.-H."/>
        </authorList>
    </citation>
    <scope>NUCLEOTIDE SEQUENCE [LARGE SCALE GENOMIC DNA]</scope>
    <source>
        <strain evidence="6">DSM 24997</strain>
    </source>
</reference>
<dbReference type="PANTHER" id="PTHR30146">
    <property type="entry name" value="LACI-RELATED TRANSCRIPTIONAL REPRESSOR"/>
    <property type="match status" value="1"/>
</dbReference>
<dbReference type="CDD" id="cd06267">
    <property type="entry name" value="PBP1_LacI_sugar_binding-like"/>
    <property type="match status" value="1"/>
</dbReference>
<proteinExistence type="predicted"/>
<dbReference type="GO" id="GO:0000976">
    <property type="term" value="F:transcription cis-regulatory region binding"/>
    <property type="evidence" value="ECO:0007669"/>
    <property type="project" value="TreeGrafter"/>
</dbReference>
<feature type="domain" description="Transcriptional regulator LacI/GalR-like sensor" evidence="4">
    <location>
        <begin position="133"/>
        <end position="295"/>
    </location>
</feature>
<dbReference type="PATRIC" id="fig|1126833.4.peg.3611"/>
<keyword evidence="2" id="KW-0238">DNA-binding</keyword>
<dbReference type="Gene3D" id="3.40.50.2300">
    <property type="match status" value="2"/>
</dbReference>
<keyword evidence="6" id="KW-1185">Reference proteome</keyword>
<dbReference type="HOGENOM" id="CLU_037628_6_1_9"/>
<evidence type="ECO:0000259" key="4">
    <source>
        <dbReference type="Pfam" id="PF13377"/>
    </source>
</evidence>
<dbReference type="AlphaFoldDB" id="A0A0D5NKS9"/>
<accession>A0A0D5NKS9</accession>
<dbReference type="InterPro" id="IPR046335">
    <property type="entry name" value="LacI/GalR-like_sensor"/>
</dbReference>
<reference evidence="5 6" key="1">
    <citation type="journal article" date="2015" name="J. Biotechnol.">
        <title>Complete genome sequence of Paenibacillus beijingensis 7188(T) (=DSM 24997(T)), a novel rhizobacterium from jujube garden soil.</title>
        <authorList>
            <person name="Kwak Y."/>
            <person name="Shin J.H."/>
        </authorList>
    </citation>
    <scope>NUCLEOTIDE SEQUENCE [LARGE SCALE GENOMIC DNA]</scope>
    <source>
        <strain evidence="5 6">DSM 24997</strain>
    </source>
</reference>
<protein>
    <recommendedName>
        <fullName evidence="4">Transcriptional regulator LacI/GalR-like sensor domain-containing protein</fullName>
    </recommendedName>
</protein>
<dbReference type="SUPFAM" id="SSF53822">
    <property type="entry name" value="Periplasmic binding protein-like I"/>
    <property type="match status" value="1"/>
</dbReference>
<evidence type="ECO:0000313" key="6">
    <source>
        <dbReference type="Proteomes" id="UP000032633"/>
    </source>
</evidence>
<dbReference type="PANTHER" id="PTHR30146:SF109">
    <property type="entry name" value="HTH-TYPE TRANSCRIPTIONAL REGULATOR GALS"/>
    <property type="match status" value="1"/>
</dbReference>
<sequence>MKVVEELSFNPNSVARSLVMRKSRLIGVLIPSMDNKFISDFVNTLEKELFKCNYTTLVCNTKRDDDIEMDFLRLLKDKYVDGVVMMASNPKPHQIEFLEKMAIPAVFAGHTDSTKQFSSVNIDHCQAMYDATRYLLQNGHCKIAFFGGPDIYQQIVERLSGYKQALADYGIEYDESLFYYAHDYDIENGYESGMKLFQRKDRPTAVCCVSDMVAIGAIRAAEDNRLSVPEDISIMGFDDISIAKAYRPGITTIRQPIHELSVQAAQMLLSQIQQKENYVRETRILPHEIMVRGSCMAVSN</sequence>
<gene>
    <name evidence="5" type="ORF">VN24_16480</name>
</gene>
<name>A0A0D5NKS9_9BACL</name>
<dbReference type="EMBL" id="CP011058">
    <property type="protein sequence ID" value="AJY75861.1"/>
    <property type="molecule type" value="Genomic_DNA"/>
</dbReference>
<evidence type="ECO:0000313" key="5">
    <source>
        <dbReference type="EMBL" id="AJY75861.1"/>
    </source>
</evidence>
<evidence type="ECO:0000256" key="1">
    <source>
        <dbReference type="ARBA" id="ARBA00023015"/>
    </source>
</evidence>
<dbReference type="Pfam" id="PF13377">
    <property type="entry name" value="Peripla_BP_3"/>
    <property type="match status" value="1"/>
</dbReference>
<dbReference type="KEGG" id="pbj:VN24_16480"/>
<keyword evidence="3" id="KW-0804">Transcription</keyword>
<dbReference type="InterPro" id="IPR028082">
    <property type="entry name" value="Peripla_BP_I"/>
</dbReference>
<evidence type="ECO:0000256" key="3">
    <source>
        <dbReference type="ARBA" id="ARBA00023163"/>
    </source>
</evidence>
<organism evidence="5 6">
    <name type="scientific">Paenibacillus beijingensis</name>
    <dbReference type="NCBI Taxonomy" id="1126833"/>
    <lineage>
        <taxon>Bacteria</taxon>
        <taxon>Bacillati</taxon>
        <taxon>Bacillota</taxon>
        <taxon>Bacilli</taxon>
        <taxon>Bacillales</taxon>
        <taxon>Paenibacillaceae</taxon>
        <taxon>Paenibacillus</taxon>
    </lineage>
</organism>
<evidence type="ECO:0000256" key="2">
    <source>
        <dbReference type="ARBA" id="ARBA00023125"/>
    </source>
</evidence>
<dbReference type="Proteomes" id="UP000032633">
    <property type="component" value="Chromosome"/>
</dbReference>
<keyword evidence="1" id="KW-0805">Transcription regulation</keyword>
<dbReference type="GO" id="GO:0003700">
    <property type="term" value="F:DNA-binding transcription factor activity"/>
    <property type="evidence" value="ECO:0007669"/>
    <property type="project" value="TreeGrafter"/>
</dbReference>
<dbReference type="STRING" id="1126833.VN24_16480"/>